<gene>
    <name evidence="1" type="ORF">H103_00196</name>
</gene>
<dbReference type="Proteomes" id="UP000023758">
    <property type="component" value="Unassembled WGS sequence"/>
</dbReference>
<reference evidence="1" key="1">
    <citation type="submission" date="2014-02" db="EMBL/GenBank/DDBJ databases">
        <title>The Genome Sequence of Trichophyton rubrum (morphotype fischeri) CBS 288.86.</title>
        <authorList>
            <consortium name="The Broad Institute Genomics Platform"/>
            <person name="Cuomo C.A."/>
            <person name="White T.C."/>
            <person name="Graser Y."/>
            <person name="Martinez-Rossi N."/>
            <person name="Heitman J."/>
            <person name="Young S.K."/>
            <person name="Zeng Q."/>
            <person name="Gargeya S."/>
            <person name="Abouelleil A."/>
            <person name="Alvarado L."/>
            <person name="Chapman S.B."/>
            <person name="Gainer-Dewar J."/>
            <person name="Goldberg J."/>
            <person name="Griggs A."/>
            <person name="Gujja S."/>
            <person name="Hansen M."/>
            <person name="Howarth C."/>
            <person name="Imamovic A."/>
            <person name="Larimer J."/>
            <person name="Martinez D."/>
            <person name="Murphy C."/>
            <person name="Pearson M.D."/>
            <person name="Persinoti G."/>
            <person name="Poon T."/>
            <person name="Priest M."/>
            <person name="Roberts A.D."/>
            <person name="Saif S."/>
            <person name="Shea T.D."/>
            <person name="Sykes S.N."/>
            <person name="Wortman J."/>
            <person name="Nusbaum C."/>
            <person name="Birren B."/>
        </authorList>
    </citation>
    <scope>NUCLEOTIDE SEQUENCE [LARGE SCALE GENOMIC DNA]</scope>
    <source>
        <strain evidence="1">CBS 288.86</strain>
    </source>
</reference>
<proteinExistence type="predicted"/>
<sequence length="117" mass="13412">MEHGSFFSRSISGLGIMGITLKSVSFSVVIGMTCNGPYLYRGSMYIHTSLHYRLEGPCISMHRHRSGREYRHGPLDVVRRPRGDSWVDLTVERVQCALRKLGLSWRQELLFRRRSGG</sequence>
<protein>
    <submittedName>
        <fullName evidence="1">Uncharacterized protein</fullName>
    </submittedName>
</protein>
<name>A0A022WHQ0_TRIRU</name>
<dbReference type="HOGENOM" id="CLU_2086519_0_0_1"/>
<organism evidence="1">
    <name type="scientific">Trichophyton rubrum CBS 288.86</name>
    <dbReference type="NCBI Taxonomy" id="1215330"/>
    <lineage>
        <taxon>Eukaryota</taxon>
        <taxon>Fungi</taxon>
        <taxon>Dikarya</taxon>
        <taxon>Ascomycota</taxon>
        <taxon>Pezizomycotina</taxon>
        <taxon>Eurotiomycetes</taxon>
        <taxon>Eurotiomycetidae</taxon>
        <taxon>Onygenales</taxon>
        <taxon>Arthrodermataceae</taxon>
        <taxon>Trichophyton</taxon>
    </lineage>
</organism>
<dbReference type="AlphaFoldDB" id="A0A022WHQ0"/>
<accession>A0A022WHQ0</accession>
<dbReference type="EMBL" id="KK207683">
    <property type="protein sequence ID" value="EZF57583.1"/>
    <property type="molecule type" value="Genomic_DNA"/>
</dbReference>
<evidence type="ECO:0000313" key="1">
    <source>
        <dbReference type="EMBL" id="EZF57583.1"/>
    </source>
</evidence>